<feature type="transmembrane region" description="Helical" evidence="8">
    <location>
        <begin position="107"/>
        <end position="132"/>
    </location>
</feature>
<reference evidence="9 11" key="1">
    <citation type="journal article" date="2008" name="Science">
        <title>The Physcomitrella genome reveals evolutionary insights into the conquest of land by plants.</title>
        <authorList>
            <person name="Rensing S."/>
            <person name="Lang D."/>
            <person name="Zimmer A."/>
            <person name="Terry A."/>
            <person name="Salamov A."/>
            <person name="Shapiro H."/>
            <person name="Nishiyama T."/>
            <person name="Perroud P.-F."/>
            <person name="Lindquist E."/>
            <person name="Kamisugi Y."/>
            <person name="Tanahashi T."/>
            <person name="Sakakibara K."/>
            <person name="Fujita T."/>
            <person name="Oishi K."/>
            <person name="Shin-I T."/>
            <person name="Kuroki Y."/>
            <person name="Toyoda A."/>
            <person name="Suzuki Y."/>
            <person name="Hashimoto A."/>
            <person name="Yamaguchi K."/>
            <person name="Sugano A."/>
            <person name="Kohara Y."/>
            <person name="Fujiyama A."/>
            <person name="Anterola A."/>
            <person name="Aoki S."/>
            <person name="Ashton N."/>
            <person name="Barbazuk W.B."/>
            <person name="Barker E."/>
            <person name="Bennetzen J."/>
            <person name="Bezanilla M."/>
            <person name="Blankenship R."/>
            <person name="Cho S.H."/>
            <person name="Dutcher S."/>
            <person name="Estelle M."/>
            <person name="Fawcett J.A."/>
            <person name="Gundlach H."/>
            <person name="Hanada K."/>
            <person name="Heyl A."/>
            <person name="Hicks K.A."/>
            <person name="Hugh J."/>
            <person name="Lohr M."/>
            <person name="Mayer K."/>
            <person name="Melkozernov A."/>
            <person name="Murata T."/>
            <person name="Nelson D."/>
            <person name="Pils B."/>
            <person name="Prigge M."/>
            <person name="Reiss B."/>
            <person name="Renner T."/>
            <person name="Rombauts S."/>
            <person name="Rushton P."/>
            <person name="Sanderfoot A."/>
            <person name="Schween G."/>
            <person name="Shiu S.-H."/>
            <person name="Stueber K."/>
            <person name="Theodoulou F.L."/>
            <person name="Tu H."/>
            <person name="Van de Peer Y."/>
            <person name="Verrier P.J."/>
            <person name="Waters E."/>
            <person name="Wood A."/>
            <person name="Yang L."/>
            <person name="Cove D."/>
            <person name="Cuming A."/>
            <person name="Hasebe M."/>
            <person name="Lucas S."/>
            <person name="Mishler D.B."/>
            <person name="Reski R."/>
            <person name="Grigoriev I."/>
            <person name="Quatrano R.S."/>
            <person name="Boore J.L."/>
        </authorList>
    </citation>
    <scope>NUCLEOTIDE SEQUENCE [LARGE SCALE GENOMIC DNA]</scope>
    <source>
        <strain evidence="10 11">cv. Gransden 2004</strain>
    </source>
</reference>
<feature type="transmembrane region" description="Helical" evidence="8">
    <location>
        <begin position="82"/>
        <end position="101"/>
    </location>
</feature>
<reference evidence="10" key="3">
    <citation type="submission" date="2020-12" db="UniProtKB">
        <authorList>
            <consortium name="EnsemblPlants"/>
        </authorList>
    </citation>
    <scope>IDENTIFICATION</scope>
</reference>
<dbReference type="Gramene" id="Pp3c21_13610V3.2">
    <property type="protein sequence ID" value="PAC:32915538.CDS.1"/>
    <property type="gene ID" value="Pp3c21_13610"/>
</dbReference>
<evidence type="ECO:0000256" key="2">
    <source>
        <dbReference type="ARBA" id="ARBA00007863"/>
    </source>
</evidence>
<keyword evidence="5 8" id="KW-1133">Transmembrane helix</keyword>
<dbReference type="Gramene" id="Pp3c21_13610V3.1">
    <property type="protein sequence ID" value="PAC:32915537.CDS.1"/>
    <property type="gene ID" value="Pp3c21_13610"/>
</dbReference>
<keyword evidence="3" id="KW-0813">Transport</keyword>
<evidence type="ECO:0000313" key="9">
    <source>
        <dbReference type="EMBL" id="PNR31995.1"/>
    </source>
</evidence>
<evidence type="ECO:0000313" key="11">
    <source>
        <dbReference type="Proteomes" id="UP000006727"/>
    </source>
</evidence>
<dbReference type="RefSeq" id="XP_024358607.1">
    <property type="nucleotide sequence ID" value="XM_024502839.2"/>
</dbReference>
<name>A0A2K1IRU0_PHYPA</name>
<dbReference type="PANTHER" id="PTHR14233:SF4">
    <property type="entry name" value="SOLUTE CARRIER FAMILY 35 MEMBER F2"/>
    <property type="match status" value="1"/>
</dbReference>
<feature type="compositionally biased region" description="Polar residues" evidence="7">
    <location>
        <begin position="354"/>
        <end position="373"/>
    </location>
</feature>
<comment type="similarity">
    <text evidence="2">Belongs to the SLC35F solute transporter family.</text>
</comment>
<dbReference type="EMBL" id="ABEU02000021">
    <property type="protein sequence ID" value="PNR31995.1"/>
    <property type="molecule type" value="Genomic_DNA"/>
</dbReference>
<dbReference type="Pfam" id="PF06027">
    <property type="entry name" value="SLC35F"/>
    <property type="match status" value="1"/>
</dbReference>
<comment type="subcellular location">
    <subcellularLocation>
        <location evidence="1">Membrane</location>
        <topology evidence="1">Multi-pass membrane protein</topology>
    </subcellularLocation>
</comment>
<feature type="transmembrane region" description="Helical" evidence="8">
    <location>
        <begin position="235"/>
        <end position="259"/>
    </location>
</feature>
<dbReference type="OrthoDB" id="429955at2759"/>
<feature type="transmembrane region" description="Helical" evidence="8">
    <location>
        <begin position="139"/>
        <end position="159"/>
    </location>
</feature>
<evidence type="ECO:0000256" key="7">
    <source>
        <dbReference type="SAM" id="MobiDB-lite"/>
    </source>
</evidence>
<dbReference type="SUPFAM" id="SSF103481">
    <property type="entry name" value="Multidrug resistance efflux transporter EmrE"/>
    <property type="match status" value="1"/>
</dbReference>
<gene>
    <name evidence="10" type="primary">LOC112273846</name>
    <name evidence="9" type="ORF">PHYPA_026120</name>
</gene>
<dbReference type="Proteomes" id="UP000006727">
    <property type="component" value="Chromosome 21"/>
</dbReference>
<keyword evidence="6 8" id="KW-0472">Membrane</keyword>
<proteinExistence type="inferred from homology"/>
<evidence type="ECO:0000256" key="3">
    <source>
        <dbReference type="ARBA" id="ARBA00022448"/>
    </source>
</evidence>
<dbReference type="EnsemblPlants" id="Pp3c21_13610V3.1">
    <property type="protein sequence ID" value="PAC:32915537.CDS.1"/>
    <property type="gene ID" value="Pp3c21_13610"/>
</dbReference>
<dbReference type="AlphaFoldDB" id="A0A2K1IRU0"/>
<protein>
    <submittedName>
        <fullName evidence="9 10">Uncharacterized protein</fullName>
    </submittedName>
</protein>
<organism evidence="9">
    <name type="scientific">Physcomitrium patens</name>
    <name type="common">Spreading-leaved earth moss</name>
    <name type="synonym">Physcomitrella patens</name>
    <dbReference type="NCBI Taxonomy" id="3218"/>
    <lineage>
        <taxon>Eukaryota</taxon>
        <taxon>Viridiplantae</taxon>
        <taxon>Streptophyta</taxon>
        <taxon>Embryophyta</taxon>
        <taxon>Bryophyta</taxon>
        <taxon>Bryophytina</taxon>
        <taxon>Bryopsida</taxon>
        <taxon>Funariidae</taxon>
        <taxon>Funariales</taxon>
        <taxon>Funariaceae</taxon>
        <taxon>Physcomitrium</taxon>
    </lineage>
</organism>
<dbReference type="GO" id="GO:0022857">
    <property type="term" value="F:transmembrane transporter activity"/>
    <property type="evidence" value="ECO:0007669"/>
    <property type="project" value="InterPro"/>
</dbReference>
<evidence type="ECO:0000256" key="8">
    <source>
        <dbReference type="SAM" id="Phobius"/>
    </source>
</evidence>
<dbReference type="EnsemblPlants" id="Pp3c21_13610V3.2">
    <property type="protein sequence ID" value="PAC:32915538.CDS.1"/>
    <property type="gene ID" value="Pp3c21_13610"/>
</dbReference>
<keyword evidence="11" id="KW-1185">Reference proteome</keyword>
<accession>A0A2K1IRU0</accession>
<evidence type="ECO:0000256" key="6">
    <source>
        <dbReference type="ARBA" id="ARBA00023136"/>
    </source>
</evidence>
<dbReference type="PaxDb" id="3218-PP1S132_81V6.1"/>
<keyword evidence="4 8" id="KW-0812">Transmembrane</keyword>
<feature type="region of interest" description="Disordered" evidence="7">
    <location>
        <begin position="333"/>
        <end position="373"/>
    </location>
</feature>
<feature type="transmembrane region" description="Helical" evidence="8">
    <location>
        <begin position="59"/>
        <end position="75"/>
    </location>
</feature>
<evidence type="ECO:0000256" key="4">
    <source>
        <dbReference type="ARBA" id="ARBA00022692"/>
    </source>
</evidence>
<sequence length="373" mass="40607">MVSEMDSRRAWFVEKLWGNGTGLKAIVVGQVLSLLVTCTGLTSSMLARNGIDAPTTQSLFNYLLLTAVYGSMLLYRRKEVQIAWYWYLLLAFFDVEANYLAVKAYQYTAITSVMLLDCWTIPCVLVLTWLVLGTRYERYHFVGVAICVAGLVMVIFSDVHAQDRSSGGSNVLLGDILVLGASMLYAVSNVSEEFVVKKVDQVEFLAHVGFFGAIISACQLVVLELDEVKAIHWNVSSIAPFVGFALSCFGFSSLVPWLLQISGSAMLNLSLLTSDMWAVAVRALGFHESVDSLYFVAFALVAAGLLVYTLSGEPSPSSEGILAAPRKKYTQIDQVEKPAEPSAGGQLSHLQIIGNEQPNPNDRGSSKLTSASV</sequence>
<feature type="transmembrane region" description="Helical" evidence="8">
    <location>
        <begin position="171"/>
        <end position="190"/>
    </location>
</feature>
<dbReference type="GeneID" id="112273846"/>
<reference evidence="9 11" key="2">
    <citation type="journal article" date="2018" name="Plant J.">
        <title>The Physcomitrella patens chromosome-scale assembly reveals moss genome structure and evolution.</title>
        <authorList>
            <person name="Lang D."/>
            <person name="Ullrich K.K."/>
            <person name="Murat F."/>
            <person name="Fuchs J."/>
            <person name="Jenkins J."/>
            <person name="Haas F.B."/>
            <person name="Piednoel M."/>
            <person name="Gundlach H."/>
            <person name="Van Bel M."/>
            <person name="Meyberg R."/>
            <person name="Vives C."/>
            <person name="Morata J."/>
            <person name="Symeonidi A."/>
            <person name="Hiss M."/>
            <person name="Muchero W."/>
            <person name="Kamisugi Y."/>
            <person name="Saleh O."/>
            <person name="Blanc G."/>
            <person name="Decker E.L."/>
            <person name="van Gessel N."/>
            <person name="Grimwood J."/>
            <person name="Hayes R.D."/>
            <person name="Graham S.W."/>
            <person name="Gunter L.E."/>
            <person name="McDaniel S.F."/>
            <person name="Hoernstein S.N.W."/>
            <person name="Larsson A."/>
            <person name="Li F.W."/>
            <person name="Perroud P.F."/>
            <person name="Phillips J."/>
            <person name="Ranjan P."/>
            <person name="Rokshar D.S."/>
            <person name="Rothfels C.J."/>
            <person name="Schneider L."/>
            <person name="Shu S."/>
            <person name="Stevenson D.W."/>
            <person name="Thummler F."/>
            <person name="Tillich M."/>
            <person name="Villarreal Aguilar J.C."/>
            <person name="Widiez T."/>
            <person name="Wong G.K."/>
            <person name="Wymore A."/>
            <person name="Zhang Y."/>
            <person name="Zimmer A.D."/>
            <person name="Quatrano R.S."/>
            <person name="Mayer K.F.X."/>
            <person name="Goodstein D."/>
            <person name="Casacuberta J.M."/>
            <person name="Vandepoele K."/>
            <person name="Reski R."/>
            <person name="Cuming A.C."/>
            <person name="Tuskan G.A."/>
            <person name="Maumus F."/>
            <person name="Salse J."/>
            <person name="Schmutz J."/>
            <person name="Rensing S.A."/>
        </authorList>
    </citation>
    <scope>NUCLEOTIDE SEQUENCE [LARGE SCALE GENOMIC DNA]</scope>
    <source>
        <strain evidence="10 11">cv. Gransden 2004</strain>
    </source>
</reference>
<dbReference type="PANTHER" id="PTHR14233">
    <property type="entry name" value="DUF914-RELATED"/>
    <property type="match status" value="1"/>
</dbReference>
<dbReference type="OMA" id="VRYHWAQ"/>
<evidence type="ECO:0000313" key="10">
    <source>
        <dbReference type="EnsemblPlants" id="PAC:32915537.CDS.1"/>
    </source>
</evidence>
<feature type="transmembrane region" description="Helical" evidence="8">
    <location>
        <begin position="292"/>
        <end position="310"/>
    </location>
</feature>
<dbReference type="InterPro" id="IPR037185">
    <property type="entry name" value="EmrE-like"/>
</dbReference>
<dbReference type="STRING" id="3218.A0A2K1IRU0"/>
<dbReference type="InterPro" id="IPR009262">
    <property type="entry name" value="SLC35_F1/F2/F6"/>
</dbReference>
<feature type="transmembrane region" description="Helical" evidence="8">
    <location>
        <begin position="202"/>
        <end position="223"/>
    </location>
</feature>
<evidence type="ECO:0000256" key="1">
    <source>
        <dbReference type="ARBA" id="ARBA00004141"/>
    </source>
</evidence>
<dbReference type="GO" id="GO:0016020">
    <property type="term" value="C:membrane"/>
    <property type="evidence" value="ECO:0007669"/>
    <property type="project" value="UniProtKB-SubCell"/>
</dbReference>
<feature type="transmembrane region" description="Helical" evidence="8">
    <location>
        <begin position="21"/>
        <end position="47"/>
    </location>
</feature>
<dbReference type="InterPro" id="IPR052221">
    <property type="entry name" value="SLC35F_Transporter"/>
</dbReference>
<evidence type="ECO:0000256" key="5">
    <source>
        <dbReference type="ARBA" id="ARBA00022989"/>
    </source>
</evidence>